<dbReference type="AlphaFoldDB" id="A0A5N5KW66"/>
<evidence type="ECO:0000313" key="2">
    <source>
        <dbReference type="Proteomes" id="UP000326939"/>
    </source>
</evidence>
<accession>A0A5N5KW66</accession>
<gene>
    <name evidence="1" type="ORF">DKX38_017801</name>
</gene>
<dbReference type="Proteomes" id="UP000326939">
    <property type="component" value="Chromosome 11"/>
</dbReference>
<dbReference type="EMBL" id="VDCV01000011">
    <property type="protein sequence ID" value="KAB5534715.1"/>
    <property type="molecule type" value="Genomic_DNA"/>
</dbReference>
<organism evidence="1 2">
    <name type="scientific">Salix brachista</name>
    <dbReference type="NCBI Taxonomy" id="2182728"/>
    <lineage>
        <taxon>Eukaryota</taxon>
        <taxon>Viridiplantae</taxon>
        <taxon>Streptophyta</taxon>
        <taxon>Embryophyta</taxon>
        <taxon>Tracheophyta</taxon>
        <taxon>Spermatophyta</taxon>
        <taxon>Magnoliopsida</taxon>
        <taxon>eudicotyledons</taxon>
        <taxon>Gunneridae</taxon>
        <taxon>Pentapetalae</taxon>
        <taxon>rosids</taxon>
        <taxon>fabids</taxon>
        <taxon>Malpighiales</taxon>
        <taxon>Salicaceae</taxon>
        <taxon>Saliceae</taxon>
        <taxon>Salix</taxon>
    </lineage>
</organism>
<protein>
    <submittedName>
        <fullName evidence="1">Uncharacterized protein</fullName>
    </submittedName>
</protein>
<evidence type="ECO:0000313" key="1">
    <source>
        <dbReference type="EMBL" id="KAB5534715.1"/>
    </source>
</evidence>
<name>A0A5N5KW66_9ROSI</name>
<sequence>MHPVSIFPQNSKTLTVLLPQPSLNSIELSLKISTQPSILHNSSSEIIIIFISGSVLSSSDSSSSILNLNNAFSDSSDHTPQAEIPCTRKRELDHSPCGVITFDPIPLTTISNIQLFIGRPVAQMPEKAVWIDQSFDLQETTPLFLEAPMTTITAQ</sequence>
<comment type="caution">
    <text evidence="1">The sequence shown here is derived from an EMBL/GenBank/DDBJ whole genome shotgun (WGS) entry which is preliminary data.</text>
</comment>
<reference evidence="2" key="1">
    <citation type="journal article" date="2019" name="Gigascience">
        <title>De novo genome assembly of the endangered Acer yangbiense, a plant species with extremely small populations endemic to Yunnan Province, China.</title>
        <authorList>
            <person name="Yang J."/>
            <person name="Wariss H.M."/>
            <person name="Tao L."/>
            <person name="Zhang R."/>
            <person name="Yun Q."/>
            <person name="Hollingsworth P."/>
            <person name="Dao Z."/>
            <person name="Luo G."/>
            <person name="Guo H."/>
            <person name="Ma Y."/>
            <person name="Sun W."/>
        </authorList>
    </citation>
    <scope>NUCLEOTIDE SEQUENCE [LARGE SCALE GENOMIC DNA]</scope>
    <source>
        <strain evidence="2">cv. br00</strain>
    </source>
</reference>
<keyword evidence="2" id="KW-1185">Reference proteome</keyword>
<proteinExistence type="predicted"/>